<reference evidence="2" key="1">
    <citation type="submission" date="2022-05" db="EMBL/GenBank/DDBJ databases">
        <title>Novel Pseudomonas spp. Isolated from a Rainbow Trout Aquaculture Facility.</title>
        <authorList>
            <person name="Testerman T."/>
            <person name="Graf J."/>
        </authorList>
    </citation>
    <scope>NUCLEOTIDE SEQUENCE</scope>
    <source>
        <strain evidence="2">ID1050</strain>
    </source>
</reference>
<evidence type="ECO:0000259" key="1">
    <source>
        <dbReference type="Pfam" id="PF20178"/>
    </source>
</evidence>
<evidence type="ECO:0000313" key="3">
    <source>
        <dbReference type="Proteomes" id="UP001148189"/>
    </source>
</evidence>
<dbReference type="Pfam" id="PF20178">
    <property type="entry name" value="ToxA_N"/>
    <property type="match status" value="1"/>
</dbReference>
<sequence>MPAANTLATFPFPRDMIKGWIQEKVWNLTHQWIDPDKVYLHKFSSANSTHSSGAVTGWAHSGTPESSMTLTEAVASDFFSAQRYGTAGRAHG</sequence>
<name>A0ABT5ND51_9PSED</name>
<organism evidence="2 3">
    <name type="scientific">Pseudomonas shahriarae</name>
    <dbReference type="NCBI Taxonomy" id="2745512"/>
    <lineage>
        <taxon>Bacteria</taxon>
        <taxon>Pseudomonadati</taxon>
        <taxon>Pseudomonadota</taxon>
        <taxon>Gammaproteobacteria</taxon>
        <taxon>Pseudomonadales</taxon>
        <taxon>Pseudomonadaceae</taxon>
        <taxon>Pseudomonas</taxon>
    </lineage>
</organism>
<dbReference type="Proteomes" id="UP001148189">
    <property type="component" value="Unassembled WGS sequence"/>
</dbReference>
<proteinExistence type="predicted"/>
<gene>
    <name evidence="2" type="ORF">M5G21_14485</name>
</gene>
<keyword evidence="3" id="KW-1185">Reference proteome</keyword>
<comment type="caution">
    <text evidence="2">The sequence shown here is derived from an EMBL/GenBank/DDBJ whole genome shotgun (WGS) entry which is preliminary data.</text>
</comment>
<accession>A0ABT5ND51</accession>
<protein>
    <recommendedName>
        <fullName evidence="1">Dermonecrotic toxin N-terminal domain-containing protein</fullName>
    </recommendedName>
</protein>
<dbReference type="RefSeq" id="WP_057440210.1">
    <property type="nucleotide sequence ID" value="NZ_JAMDGQ010000042.1"/>
</dbReference>
<dbReference type="InterPro" id="IPR046673">
    <property type="entry name" value="ToxA_N"/>
</dbReference>
<feature type="domain" description="Dermonecrotic toxin N-terminal" evidence="1">
    <location>
        <begin position="8"/>
        <end position="83"/>
    </location>
</feature>
<evidence type="ECO:0000313" key="2">
    <source>
        <dbReference type="EMBL" id="MDD0986163.1"/>
    </source>
</evidence>
<dbReference type="EMBL" id="JAMDHD010000023">
    <property type="protein sequence ID" value="MDD0986163.1"/>
    <property type="molecule type" value="Genomic_DNA"/>
</dbReference>